<protein>
    <submittedName>
        <fullName evidence="1">Uncharacterized protein</fullName>
    </submittedName>
</protein>
<evidence type="ECO:0000313" key="2">
    <source>
        <dbReference type="Proteomes" id="UP000002669"/>
    </source>
</evidence>
<gene>
    <name evidence="1" type="ORF">MGYG_08726</name>
</gene>
<evidence type="ECO:0000313" key="1">
    <source>
        <dbReference type="EMBL" id="EFQ96801.1"/>
    </source>
</evidence>
<reference evidence="2" key="1">
    <citation type="journal article" date="2012" name="MBio">
        <title>Comparative genome analysis of Trichophyton rubrum and related dermatophytes reveals candidate genes involved in infection.</title>
        <authorList>
            <person name="Martinez D.A."/>
            <person name="Oliver B.G."/>
            <person name="Graeser Y."/>
            <person name="Goldberg J.M."/>
            <person name="Li W."/>
            <person name="Martinez-Rossi N.M."/>
            <person name="Monod M."/>
            <person name="Shelest E."/>
            <person name="Barton R.C."/>
            <person name="Birch E."/>
            <person name="Brakhage A.A."/>
            <person name="Chen Z."/>
            <person name="Gurr S.J."/>
            <person name="Heiman D."/>
            <person name="Heitman J."/>
            <person name="Kosti I."/>
            <person name="Rossi A."/>
            <person name="Saif S."/>
            <person name="Samalova M."/>
            <person name="Saunders C.W."/>
            <person name="Shea T."/>
            <person name="Summerbell R.C."/>
            <person name="Xu J."/>
            <person name="Young S."/>
            <person name="Zeng Q."/>
            <person name="Birren B.W."/>
            <person name="Cuomo C.A."/>
            <person name="White T.C."/>
        </authorList>
    </citation>
    <scope>NUCLEOTIDE SEQUENCE [LARGE SCALE GENOMIC DNA]</scope>
    <source>
        <strain evidence="2">ATCC MYA-4604 / CBS 118893</strain>
    </source>
</reference>
<organism evidence="2">
    <name type="scientific">Arthroderma gypseum (strain ATCC MYA-4604 / CBS 118893)</name>
    <name type="common">Microsporum gypseum</name>
    <dbReference type="NCBI Taxonomy" id="535722"/>
    <lineage>
        <taxon>Eukaryota</taxon>
        <taxon>Fungi</taxon>
        <taxon>Dikarya</taxon>
        <taxon>Ascomycota</taxon>
        <taxon>Pezizomycotina</taxon>
        <taxon>Eurotiomycetes</taxon>
        <taxon>Eurotiomycetidae</taxon>
        <taxon>Onygenales</taxon>
        <taxon>Arthrodermataceae</taxon>
        <taxon>Nannizzia</taxon>
    </lineage>
</organism>
<dbReference type="InParanoid" id="E4V6T5"/>
<keyword evidence="2" id="KW-1185">Reference proteome</keyword>
<dbReference type="AlphaFoldDB" id="E4V6T5"/>
<dbReference type="EMBL" id="DS989831">
    <property type="protein sequence ID" value="EFQ96801.1"/>
    <property type="molecule type" value="Genomic_DNA"/>
</dbReference>
<dbReference type="GeneID" id="10024514"/>
<sequence>MDADDLLEEGGRGSGLRSDDTLYVRSISFGAAMTVEVLCTDAFLVEEGRTYGNTLFPQQYLLCIAILDIRRIII</sequence>
<name>E4V6T5_ARTGP</name>
<dbReference type="Proteomes" id="UP000002669">
    <property type="component" value="Unassembled WGS sequence"/>
</dbReference>
<proteinExistence type="predicted"/>
<accession>E4V6T5</accession>
<dbReference type="HOGENOM" id="CLU_2687332_0_0_1"/>
<dbReference type="VEuPathDB" id="FungiDB:MGYG_08726"/>
<dbReference type="RefSeq" id="XP_003169178.1">
    <property type="nucleotide sequence ID" value="XM_003169130.1"/>
</dbReference>